<dbReference type="FunFam" id="1.10.287.130:FF:000003">
    <property type="entry name" value="Histidine kinase"/>
    <property type="match status" value="1"/>
</dbReference>
<dbReference type="CDD" id="cd00082">
    <property type="entry name" value="HisKA"/>
    <property type="match status" value="1"/>
</dbReference>
<dbReference type="InterPro" id="IPR003594">
    <property type="entry name" value="HATPase_dom"/>
</dbReference>
<dbReference type="EC" id="2.7.13.3" evidence="3"/>
<feature type="transmembrane region" description="Helical" evidence="15">
    <location>
        <begin position="796"/>
        <end position="817"/>
    </location>
</feature>
<dbReference type="FunFam" id="2.60.40.10:FF:000791">
    <property type="entry name" value="Two-component system sensor histidine kinase/response regulator"/>
    <property type="match status" value="1"/>
</dbReference>
<proteinExistence type="predicted"/>
<evidence type="ECO:0000256" key="9">
    <source>
        <dbReference type="ARBA" id="ARBA00022777"/>
    </source>
</evidence>
<evidence type="ECO:0000256" key="14">
    <source>
        <dbReference type="PROSITE-ProRule" id="PRU00169"/>
    </source>
</evidence>
<keyword evidence="6" id="KW-0808">Transferase</keyword>
<dbReference type="Pfam" id="PF00512">
    <property type="entry name" value="HisKA"/>
    <property type="match status" value="1"/>
</dbReference>
<dbReference type="SMART" id="SM00448">
    <property type="entry name" value="REC"/>
    <property type="match status" value="2"/>
</dbReference>
<dbReference type="GO" id="GO:0000155">
    <property type="term" value="F:phosphorelay sensor kinase activity"/>
    <property type="evidence" value="ECO:0007669"/>
    <property type="project" value="InterPro"/>
</dbReference>
<evidence type="ECO:0000313" key="18">
    <source>
        <dbReference type="EMBL" id="SFP04099.1"/>
    </source>
</evidence>
<evidence type="ECO:0000256" key="2">
    <source>
        <dbReference type="ARBA" id="ARBA00004651"/>
    </source>
</evidence>
<organism evidence="18 19">
    <name type="scientific">Pseudarcicella hirudinis</name>
    <dbReference type="NCBI Taxonomy" id="1079859"/>
    <lineage>
        <taxon>Bacteria</taxon>
        <taxon>Pseudomonadati</taxon>
        <taxon>Bacteroidota</taxon>
        <taxon>Cytophagia</taxon>
        <taxon>Cytophagales</taxon>
        <taxon>Flectobacillaceae</taxon>
        <taxon>Pseudarcicella</taxon>
    </lineage>
</organism>
<dbReference type="Pfam" id="PF07494">
    <property type="entry name" value="Reg_prop"/>
    <property type="match status" value="7"/>
</dbReference>
<dbReference type="InterPro" id="IPR003661">
    <property type="entry name" value="HisK_dim/P_dom"/>
</dbReference>
<evidence type="ECO:0000256" key="15">
    <source>
        <dbReference type="SAM" id="Phobius"/>
    </source>
</evidence>
<keyword evidence="4" id="KW-1003">Cell membrane</keyword>
<evidence type="ECO:0000256" key="10">
    <source>
        <dbReference type="ARBA" id="ARBA00022840"/>
    </source>
</evidence>
<dbReference type="InterPro" id="IPR011123">
    <property type="entry name" value="Y_Y_Y"/>
</dbReference>
<dbReference type="SUPFAM" id="SSF55874">
    <property type="entry name" value="ATPase domain of HSP90 chaperone/DNA topoisomerase II/histidine kinase"/>
    <property type="match status" value="1"/>
</dbReference>
<dbReference type="SUPFAM" id="SSF52172">
    <property type="entry name" value="CheY-like"/>
    <property type="match status" value="2"/>
</dbReference>
<dbReference type="PROSITE" id="PS50109">
    <property type="entry name" value="HIS_KIN"/>
    <property type="match status" value="1"/>
</dbReference>
<dbReference type="SMART" id="SM00387">
    <property type="entry name" value="HATPase_c"/>
    <property type="match status" value="1"/>
</dbReference>
<dbReference type="InterPro" id="IPR011110">
    <property type="entry name" value="Reg_prop"/>
</dbReference>
<dbReference type="RefSeq" id="WP_092010528.1">
    <property type="nucleotide sequence ID" value="NZ_FOXH01000001.1"/>
</dbReference>
<dbReference type="CDD" id="cd00146">
    <property type="entry name" value="PKD"/>
    <property type="match status" value="1"/>
</dbReference>
<evidence type="ECO:0000313" key="19">
    <source>
        <dbReference type="Proteomes" id="UP000199306"/>
    </source>
</evidence>
<protein>
    <recommendedName>
        <fullName evidence="3">histidine kinase</fullName>
        <ecNumber evidence="3">2.7.13.3</ecNumber>
    </recommendedName>
</protein>
<dbReference type="InterPro" id="IPR001789">
    <property type="entry name" value="Sig_transdc_resp-reg_receiver"/>
</dbReference>
<keyword evidence="19" id="KW-1185">Reference proteome</keyword>
<evidence type="ECO:0000256" key="8">
    <source>
        <dbReference type="ARBA" id="ARBA00022741"/>
    </source>
</evidence>
<dbReference type="Gene3D" id="3.40.50.2300">
    <property type="match status" value="2"/>
</dbReference>
<reference evidence="18 19" key="1">
    <citation type="submission" date="2016-10" db="EMBL/GenBank/DDBJ databases">
        <authorList>
            <person name="de Groot N.N."/>
        </authorList>
    </citation>
    <scope>NUCLEOTIDE SEQUENCE [LARGE SCALE GENOMIC DNA]</scope>
    <source>
        <strain evidence="19">E92,LMG 26720,CCM 7988</strain>
    </source>
</reference>
<dbReference type="CDD" id="cd16922">
    <property type="entry name" value="HATPase_EvgS-ArcB-TorS-like"/>
    <property type="match status" value="1"/>
</dbReference>
<dbReference type="EMBL" id="FOXH01000001">
    <property type="protein sequence ID" value="SFP04099.1"/>
    <property type="molecule type" value="Genomic_DNA"/>
</dbReference>
<dbReference type="InterPro" id="IPR036097">
    <property type="entry name" value="HisK_dim/P_sf"/>
</dbReference>
<feature type="domain" description="Response regulatory" evidence="17">
    <location>
        <begin position="1255"/>
        <end position="1371"/>
    </location>
</feature>
<comment type="catalytic activity">
    <reaction evidence="1">
        <text>ATP + protein L-histidine = ADP + protein N-phospho-L-histidine.</text>
        <dbReference type="EC" id="2.7.13.3"/>
    </reaction>
</comment>
<gene>
    <name evidence="18" type="ORF">SAMN04515674_101110</name>
</gene>
<keyword evidence="11 15" id="KW-1133">Transmembrane helix</keyword>
<dbReference type="CDD" id="cd17546">
    <property type="entry name" value="REC_hyHK_CKI1_RcsC-like"/>
    <property type="match status" value="2"/>
</dbReference>
<dbReference type="Gene3D" id="2.130.10.10">
    <property type="entry name" value="YVTN repeat-like/Quinoprotein amine dehydrogenase"/>
    <property type="match status" value="3"/>
</dbReference>
<dbReference type="InterPro" id="IPR015943">
    <property type="entry name" value="WD40/YVTN_repeat-like_dom_sf"/>
</dbReference>
<evidence type="ECO:0000256" key="3">
    <source>
        <dbReference type="ARBA" id="ARBA00012438"/>
    </source>
</evidence>
<keyword evidence="10" id="KW-0067">ATP-binding</keyword>
<name>A0A1I5M3J9_9BACT</name>
<evidence type="ECO:0000256" key="11">
    <source>
        <dbReference type="ARBA" id="ARBA00022989"/>
    </source>
</evidence>
<dbReference type="InterPro" id="IPR013783">
    <property type="entry name" value="Ig-like_fold"/>
</dbReference>
<dbReference type="FunFam" id="3.30.565.10:FF:000010">
    <property type="entry name" value="Sensor histidine kinase RcsC"/>
    <property type="match status" value="1"/>
</dbReference>
<dbReference type="PROSITE" id="PS50110">
    <property type="entry name" value="RESPONSE_REGULATORY"/>
    <property type="match status" value="2"/>
</dbReference>
<dbReference type="InterPro" id="IPR036890">
    <property type="entry name" value="HATPase_C_sf"/>
</dbReference>
<evidence type="ECO:0000259" key="16">
    <source>
        <dbReference type="PROSITE" id="PS50109"/>
    </source>
</evidence>
<feature type="domain" description="Response regulatory" evidence="17">
    <location>
        <begin position="1111"/>
        <end position="1224"/>
    </location>
</feature>
<dbReference type="InterPro" id="IPR005467">
    <property type="entry name" value="His_kinase_dom"/>
</dbReference>
<dbReference type="SMART" id="SM00388">
    <property type="entry name" value="HisKA"/>
    <property type="match status" value="1"/>
</dbReference>
<dbReference type="STRING" id="1079859.SAMN04515674_101110"/>
<dbReference type="Pfam" id="PF02518">
    <property type="entry name" value="HATPase_c"/>
    <property type="match status" value="1"/>
</dbReference>
<comment type="subcellular location">
    <subcellularLocation>
        <location evidence="2">Cell membrane</location>
        <topology evidence="2">Multi-pass membrane protein</topology>
    </subcellularLocation>
</comment>
<evidence type="ECO:0000256" key="12">
    <source>
        <dbReference type="ARBA" id="ARBA00023012"/>
    </source>
</evidence>
<evidence type="ECO:0000256" key="5">
    <source>
        <dbReference type="ARBA" id="ARBA00022553"/>
    </source>
</evidence>
<dbReference type="PANTHER" id="PTHR45339">
    <property type="entry name" value="HYBRID SIGNAL TRANSDUCTION HISTIDINE KINASE J"/>
    <property type="match status" value="1"/>
</dbReference>
<dbReference type="OrthoDB" id="9809670at2"/>
<dbReference type="Gene3D" id="1.10.287.130">
    <property type="match status" value="1"/>
</dbReference>
<sequence>MKYKILLIFCLYFTLNSISSADWRKPFFRRISTTEGLSQSHVSAILKDSKGFMWFGTDEGLNKFDGYRFSFFKHYPDNPSSIDDNIVFDILEDYDKNLWVGTNNGLNKFDRKKNAFSHFFKEDMHLNVRDIFQDSKHRMWLGTSSGLFLLDLKKGSYTQFRHEQNNRNSLSNDFIFKIIEDKSGDLWIATKNGLDRFNPEKKTFLKYFHDAKKVNSLETNWIKVVYRDHSDNIWIGMLGGGIAKYNPVNNTFKSFKHNPQKANSLAHNDILSILEDRNGRLWVGTENGGISIYNEKEDRFTTVAYDPNDNNSLSNNSIYSLYEDNIGNMWVGTWSGGVNFLPKFGNKFTLYKSILNQNGLNNNIVLSVAGDSDGNIWIGTDGGGLNFFNRKDHSFSAIRNQSGNKNSPNTDYIISVLEVEKDLLALGFHRGGFDLYNRKTGVFVHHLPILNNSNSLSAPSVNTIIKDKDLNLWIGTWAGGLNFYDRKADKFTQYLHDPNNSNSLCDNFINILWEDSDGTVWIGTDNGLDAFNRTSGKFTHFKHNPKDPTSIRNNNILTIMGADKGKIWIGTGGGLCLLDKKTKSFKVVTEKDGLPNNVINGILKDSKGCLWISTNKGVAKYDPQTNIFRNYTIADGLQGNEFKAKSAFQAKDGQMFFGGPNGLNSFYPDSIRDNDFIPPVYITDFQIFNKSVFVGDKDSPLNNEISETTEIRLDHKQSVFSFEFAALNYTLSRKNQYSYKLEGFDKEWNLVGNRRIATYTNLDPGTYTFRVKGSNNDGIWNEEGTSVRVIILPPFWLTWWFKLLIALLILGGALGFYKYRIGRINKQKILLEKEVEVRTAQLLQATKEEKKARKEAEHANKAKSVFLATMSHEIRTPLNGIIGMTSLLEETTLNEEQRGYTHTIHACGEDLLTVINDILDFSKIESGKMDLEEKDFDLRTCVEEVLDVFAAKVAELNLDLLYQIEFDVPLQIVGDGLRLRQVLMNLIGNAIKFTQKGEIFVRIYLLSKDDDSRSVELGFQVRDTGIGIPEDKIDRLFVAFSQVDSSTTRKYGGTGLGLVISEKLVNLMGGTIGVNSELGKGTVFTFTIHTKISQSVLPAVSYNLESLKGKKVLVVDDNATNLSILKGQLELWEMIPTLTSSGNAAMAEIEKGVHYDMVITDMQMPEMDGVGLALAIRKTHQDLPILLLSSISHDYHKGYTELFCAVLTKPVKQHFLLRNILQELTKNDQPIAVEKPAELKAQKLSSDFAGKYPMIILVAEDNLMNQRLALKVLSKLGYEADLAENGKEVLEASAKREYDLIFMDLQMPEMDGLEATRLIRKEVSAHQPVIVAMTANMLQDSQEDCFEAGMDDYISKPIHLDLLVSLLEKWGKNILKKKQSVL</sequence>
<evidence type="ECO:0000256" key="7">
    <source>
        <dbReference type="ARBA" id="ARBA00022692"/>
    </source>
</evidence>
<keyword evidence="9 18" id="KW-0418">Kinase</keyword>
<dbReference type="Pfam" id="PF07495">
    <property type="entry name" value="Y_Y_Y"/>
    <property type="match status" value="1"/>
</dbReference>
<feature type="modified residue" description="4-aspartylphosphate" evidence="14">
    <location>
        <position position="1161"/>
    </location>
</feature>
<evidence type="ECO:0000259" key="17">
    <source>
        <dbReference type="PROSITE" id="PS50110"/>
    </source>
</evidence>
<dbReference type="Gene3D" id="3.30.565.10">
    <property type="entry name" value="Histidine kinase-like ATPase, C-terminal domain"/>
    <property type="match status" value="1"/>
</dbReference>
<feature type="domain" description="Histidine kinase" evidence="16">
    <location>
        <begin position="869"/>
        <end position="1092"/>
    </location>
</feature>
<feature type="modified residue" description="4-aspartylphosphate" evidence="14">
    <location>
        <position position="1304"/>
    </location>
</feature>
<evidence type="ECO:0000256" key="13">
    <source>
        <dbReference type="ARBA" id="ARBA00023136"/>
    </source>
</evidence>
<keyword evidence="5 14" id="KW-0597">Phosphoprotein</keyword>
<dbReference type="Pfam" id="PF00072">
    <property type="entry name" value="Response_reg"/>
    <property type="match status" value="2"/>
</dbReference>
<evidence type="ECO:0000256" key="6">
    <source>
        <dbReference type="ARBA" id="ARBA00022679"/>
    </source>
</evidence>
<dbReference type="Proteomes" id="UP000199306">
    <property type="component" value="Unassembled WGS sequence"/>
</dbReference>
<keyword evidence="8" id="KW-0547">Nucleotide-binding</keyword>
<dbReference type="PANTHER" id="PTHR45339:SF1">
    <property type="entry name" value="HYBRID SIGNAL TRANSDUCTION HISTIDINE KINASE J"/>
    <property type="match status" value="1"/>
</dbReference>
<dbReference type="SUPFAM" id="SSF63829">
    <property type="entry name" value="Calcium-dependent phosphotriesterase"/>
    <property type="match status" value="3"/>
</dbReference>
<dbReference type="InterPro" id="IPR011006">
    <property type="entry name" value="CheY-like_superfamily"/>
</dbReference>
<dbReference type="PRINTS" id="PR00344">
    <property type="entry name" value="BCTRLSENSOR"/>
</dbReference>
<evidence type="ECO:0000256" key="4">
    <source>
        <dbReference type="ARBA" id="ARBA00022475"/>
    </source>
</evidence>
<dbReference type="Gene3D" id="2.60.40.10">
    <property type="entry name" value="Immunoglobulins"/>
    <property type="match status" value="1"/>
</dbReference>
<keyword evidence="12" id="KW-0902">Two-component regulatory system</keyword>
<dbReference type="GO" id="GO:0005524">
    <property type="term" value="F:ATP binding"/>
    <property type="evidence" value="ECO:0007669"/>
    <property type="project" value="UniProtKB-KW"/>
</dbReference>
<keyword evidence="7 15" id="KW-0812">Transmembrane</keyword>
<keyword evidence="13 15" id="KW-0472">Membrane</keyword>
<accession>A0A1I5M3J9</accession>
<dbReference type="SUPFAM" id="SSF47384">
    <property type="entry name" value="Homodimeric domain of signal transducing histidine kinase"/>
    <property type="match status" value="1"/>
</dbReference>
<dbReference type="InterPro" id="IPR004358">
    <property type="entry name" value="Sig_transdc_His_kin-like_C"/>
</dbReference>
<dbReference type="GO" id="GO:0005886">
    <property type="term" value="C:plasma membrane"/>
    <property type="evidence" value="ECO:0007669"/>
    <property type="project" value="UniProtKB-SubCell"/>
</dbReference>
<evidence type="ECO:0000256" key="1">
    <source>
        <dbReference type="ARBA" id="ARBA00000085"/>
    </source>
</evidence>